<reference evidence="2 3" key="1">
    <citation type="submission" date="2018-04" db="EMBL/GenBank/DDBJ databases">
        <title>Genomic Encyclopedia of Type Strains, Phase III (KMG-III): the genomes of soil and plant-associated and newly described type strains.</title>
        <authorList>
            <person name="Whitman W."/>
        </authorList>
    </citation>
    <scope>NUCLEOTIDE SEQUENCE [LARGE SCALE GENOMIC DNA]</scope>
    <source>
        <strain evidence="2 3">JA192</strain>
    </source>
</reference>
<comment type="caution">
    <text evidence="2">The sequence shown here is derived from an EMBL/GenBank/DDBJ whole genome shotgun (WGS) entry which is preliminary data.</text>
</comment>
<dbReference type="Gene3D" id="3.40.50.720">
    <property type="entry name" value="NAD(P)-binding Rossmann-like Domain"/>
    <property type="match status" value="1"/>
</dbReference>
<dbReference type="Proteomes" id="UP000240800">
    <property type="component" value="Unassembled WGS sequence"/>
</dbReference>
<name>A0ABX5JEK3_9RHOB</name>
<evidence type="ECO:0000313" key="2">
    <source>
        <dbReference type="EMBL" id="PTM81534.1"/>
    </source>
</evidence>
<evidence type="ECO:0000313" key="3">
    <source>
        <dbReference type="Proteomes" id="UP000240800"/>
    </source>
</evidence>
<dbReference type="InterPro" id="IPR036291">
    <property type="entry name" value="NAD(P)-bd_dom_sf"/>
</dbReference>
<dbReference type="EMBL" id="PZZW01000001">
    <property type="protein sequence ID" value="PTM81534.1"/>
    <property type="molecule type" value="Genomic_DNA"/>
</dbReference>
<dbReference type="InterPro" id="IPR002347">
    <property type="entry name" value="SDR_fam"/>
</dbReference>
<dbReference type="RefSeq" id="WP_069332940.1">
    <property type="nucleotide sequence ID" value="NZ_MABH01000180.1"/>
</dbReference>
<dbReference type="PRINTS" id="PR00080">
    <property type="entry name" value="SDRFAMILY"/>
</dbReference>
<dbReference type="InterPro" id="IPR020904">
    <property type="entry name" value="Sc_DH/Rdtase_CS"/>
</dbReference>
<organism evidence="2 3">
    <name type="scientific">Cereibacter johrii</name>
    <dbReference type="NCBI Taxonomy" id="445629"/>
    <lineage>
        <taxon>Bacteria</taxon>
        <taxon>Pseudomonadati</taxon>
        <taxon>Pseudomonadota</taxon>
        <taxon>Alphaproteobacteria</taxon>
        <taxon>Rhodobacterales</taxon>
        <taxon>Paracoccaceae</taxon>
        <taxon>Cereibacter</taxon>
    </lineage>
</organism>
<proteinExistence type="inferred from homology"/>
<accession>A0ABX5JEK3</accession>
<keyword evidence="3" id="KW-1185">Reference proteome</keyword>
<dbReference type="NCBIfam" id="NF005559">
    <property type="entry name" value="PRK07231.1"/>
    <property type="match status" value="1"/>
</dbReference>
<dbReference type="PROSITE" id="PS00061">
    <property type="entry name" value="ADH_SHORT"/>
    <property type="match status" value="1"/>
</dbReference>
<dbReference type="Pfam" id="PF13561">
    <property type="entry name" value="adh_short_C2"/>
    <property type="match status" value="1"/>
</dbReference>
<evidence type="ECO:0000256" key="1">
    <source>
        <dbReference type="ARBA" id="ARBA00006484"/>
    </source>
</evidence>
<dbReference type="PANTHER" id="PTHR42760">
    <property type="entry name" value="SHORT-CHAIN DEHYDROGENASES/REDUCTASES FAMILY MEMBER"/>
    <property type="match status" value="1"/>
</dbReference>
<sequence length="254" mass="26358">MSGFLQGLFSLSGRRAMVTGASRGLGQAIALGLAEAGADLVLTARSAGALEETADRIRALGREALCLALDQSDPASVAAPMEAAGRIDILLNNAGTEEVCPSEAVTPELWDRILDTNLRGAFFVTQGAARGMLARGQGSIVNLCSLTSFVGVPTAVPYGSSKSGLLGMTRALAAEWAPRGVRVNAIAPGYFRTALTEVFYQNEDWAQAMRARIPQGRFGQGRDLVGAAVFLASDASAYVTGQCLGVDGGYLASI</sequence>
<dbReference type="PRINTS" id="PR00081">
    <property type="entry name" value="GDHRDH"/>
</dbReference>
<gene>
    <name evidence="2" type="ORF">C8J29_101475</name>
</gene>
<comment type="similarity">
    <text evidence="1">Belongs to the short-chain dehydrogenases/reductases (SDR) family.</text>
</comment>
<protein>
    <submittedName>
        <fullName evidence="2">Gluconate 5-dehydrogenase</fullName>
    </submittedName>
</protein>
<dbReference type="SUPFAM" id="SSF51735">
    <property type="entry name" value="NAD(P)-binding Rossmann-fold domains"/>
    <property type="match status" value="1"/>
</dbReference>